<sequence>MAASIDTTPNPIHEISSDIDQAQDRGDERGTRTLPEVYEQPGLEVVAHEQLRHEQDWSGLQAVVHDYYQQDDNKQVVYRNNEYEKIPVIAHEAELGPAAQQPPPATRRRKLWLLAGAGVLLIVVAAVVGGVVGSKVAAEAQRKESPESRPTTTANATVAEAAQAIRQGSSLTATGWWKNDGLEVFLFYQGDDNKIRRSVRDSTASNTSWQGPDEMDSFATDNSGLAGSLILYDSGYMPQPELFYTNAENKFLGISMNDLFSPWYKEDSVKTMTLKTGVNSSAAAYWPWSIYQAADGQLIEVRNQLLGGDFAPAAQWDAKRLRVRAANASRLALVPASANFSRIAIQGGYGIFYQATDSRLVALIPDLADNVPDDYITSWPTAYHRQADFPSITLPERGAFAAFSVARPSDSLQRVDTYALYLDASSNINVVYTDSSVSSLPSWKTEQPDALKGADADTDIACLTMAASARDEFKEQVLLRVAPSMVRCYFQREGLVREVTLNGTQWVDIGSVPIF</sequence>
<keyword evidence="1" id="KW-1133">Transmembrane helix</keyword>
<dbReference type="HOGENOM" id="CLU_027100_0_0_1"/>
<dbReference type="SUPFAM" id="SSF89372">
    <property type="entry name" value="Fucose-specific lectin"/>
    <property type="match status" value="1"/>
</dbReference>
<evidence type="ECO:0000256" key="1">
    <source>
        <dbReference type="SAM" id="Phobius"/>
    </source>
</evidence>
<evidence type="ECO:0008006" key="4">
    <source>
        <dbReference type="Google" id="ProtNLM"/>
    </source>
</evidence>
<evidence type="ECO:0000313" key="3">
    <source>
        <dbReference type="Proteomes" id="UP000027238"/>
    </source>
</evidence>
<dbReference type="STRING" id="1173701.A0A066XE77"/>
<dbReference type="AlphaFoldDB" id="A0A066XE77"/>
<dbReference type="eggNOG" id="ENOG502RQXA">
    <property type="taxonomic scope" value="Eukaryota"/>
</dbReference>
<accession>A0A066XE77</accession>
<dbReference type="OMA" id="WFNSSIF"/>
<organism evidence="2 3">
    <name type="scientific">Colletotrichum sublineola</name>
    <name type="common">Sorghum anthracnose fungus</name>
    <dbReference type="NCBI Taxonomy" id="1173701"/>
    <lineage>
        <taxon>Eukaryota</taxon>
        <taxon>Fungi</taxon>
        <taxon>Dikarya</taxon>
        <taxon>Ascomycota</taxon>
        <taxon>Pezizomycotina</taxon>
        <taxon>Sordariomycetes</taxon>
        <taxon>Hypocreomycetidae</taxon>
        <taxon>Glomerellales</taxon>
        <taxon>Glomerellaceae</taxon>
        <taxon>Colletotrichum</taxon>
        <taxon>Colletotrichum graminicola species complex</taxon>
    </lineage>
</organism>
<dbReference type="Gene3D" id="2.120.10.70">
    <property type="entry name" value="Fucose-specific lectin"/>
    <property type="match status" value="1"/>
</dbReference>
<reference evidence="3" key="1">
    <citation type="journal article" date="2014" name="Genome Announc.">
        <title>Draft genome sequence of Colletotrichum sublineola, a destructive pathogen of cultivated sorghum.</title>
        <authorList>
            <person name="Baroncelli R."/>
            <person name="Sanz-Martin J.M."/>
            <person name="Rech G.E."/>
            <person name="Sukno S.A."/>
            <person name="Thon M.R."/>
        </authorList>
    </citation>
    <scope>NUCLEOTIDE SEQUENCE [LARGE SCALE GENOMIC DNA]</scope>
    <source>
        <strain evidence="3">TX430BB</strain>
    </source>
</reference>
<evidence type="ECO:0000313" key="2">
    <source>
        <dbReference type="EMBL" id="KDN67493.1"/>
    </source>
</evidence>
<gene>
    <name evidence="2" type="ORF">CSUB01_04256</name>
</gene>
<protein>
    <recommendedName>
        <fullName evidence="4">Fucose-specific lectin</fullName>
    </recommendedName>
</protein>
<keyword evidence="1" id="KW-0472">Membrane</keyword>
<dbReference type="EMBL" id="JMSE01000798">
    <property type="protein sequence ID" value="KDN67493.1"/>
    <property type="molecule type" value="Genomic_DNA"/>
</dbReference>
<comment type="caution">
    <text evidence="2">The sequence shown here is derived from an EMBL/GenBank/DDBJ whole genome shotgun (WGS) entry which is preliminary data.</text>
</comment>
<name>A0A066XE77_COLSU</name>
<proteinExistence type="predicted"/>
<keyword evidence="3" id="KW-1185">Reference proteome</keyword>
<feature type="transmembrane region" description="Helical" evidence="1">
    <location>
        <begin position="111"/>
        <end position="133"/>
    </location>
</feature>
<dbReference type="OrthoDB" id="3800077at2759"/>
<keyword evidence="1" id="KW-0812">Transmembrane</keyword>
<dbReference type="Proteomes" id="UP000027238">
    <property type="component" value="Unassembled WGS sequence"/>
</dbReference>